<accession>S0L0L5</accession>
<keyword evidence="2" id="KW-1185">Reference proteome</keyword>
<sequence>MISTQFTVPVSQLESYITKRITLDYQVVPLSKKEEEFLALYPIETSY</sequence>
<dbReference type="AlphaFoldDB" id="S0L0L5"/>
<gene>
    <name evidence="1" type="ORF">I573_02194</name>
</gene>
<dbReference type="Proteomes" id="UP000015961">
    <property type="component" value="Unassembled WGS sequence"/>
</dbReference>
<dbReference type="STRING" id="1140003.OMY_01889"/>
<evidence type="ECO:0000313" key="2">
    <source>
        <dbReference type="Proteomes" id="UP000015961"/>
    </source>
</evidence>
<organism evidence="1 2">
    <name type="scientific">Enterococcus sulfureus ATCC 49903</name>
    <dbReference type="NCBI Taxonomy" id="1140003"/>
    <lineage>
        <taxon>Bacteria</taxon>
        <taxon>Bacillati</taxon>
        <taxon>Bacillota</taxon>
        <taxon>Bacilli</taxon>
        <taxon>Lactobacillales</taxon>
        <taxon>Enterococcaceae</taxon>
        <taxon>Enterococcus</taxon>
    </lineage>
</organism>
<protein>
    <submittedName>
        <fullName evidence="1">Uncharacterized protein</fullName>
    </submittedName>
</protein>
<name>S0L0L5_9ENTE</name>
<proteinExistence type="predicted"/>
<dbReference type="EMBL" id="ASWO01000007">
    <property type="protein sequence ID" value="EOT83081.1"/>
    <property type="molecule type" value="Genomic_DNA"/>
</dbReference>
<evidence type="ECO:0000313" key="1">
    <source>
        <dbReference type="EMBL" id="EOT83081.1"/>
    </source>
</evidence>
<comment type="caution">
    <text evidence="1">The sequence shown here is derived from an EMBL/GenBank/DDBJ whole genome shotgun (WGS) entry which is preliminary data.</text>
</comment>
<reference evidence="1 2" key="1">
    <citation type="submission" date="2013-03" db="EMBL/GenBank/DDBJ databases">
        <title>The Genome Sequence of Enterococcus sulfureus ATCC_49903 (PacBio/Illumina hybrid assembly).</title>
        <authorList>
            <consortium name="The Broad Institute Genomics Platform"/>
            <consortium name="The Broad Institute Genome Sequencing Center for Infectious Disease"/>
            <person name="Earl A."/>
            <person name="Russ C."/>
            <person name="Gilmore M."/>
            <person name="Surin D."/>
            <person name="Walker B."/>
            <person name="Young S."/>
            <person name="Zeng Q."/>
            <person name="Gargeya S."/>
            <person name="Fitzgerald M."/>
            <person name="Haas B."/>
            <person name="Abouelleil A."/>
            <person name="Allen A.W."/>
            <person name="Alvarado L."/>
            <person name="Arachchi H.M."/>
            <person name="Berlin A.M."/>
            <person name="Chapman S.B."/>
            <person name="Gainer-Dewar J."/>
            <person name="Goldberg J."/>
            <person name="Griggs A."/>
            <person name="Gujja S."/>
            <person name="Hansen M."/>
            <person name="Howarth C."/>
            <person name="Imamovic A."/>
            <person name="Ireland A."/>
            <person name="Larimer J."/>
            <person name="McCowan C."/>
            <person name="Murphy C."/>
            <person name="Pearson M."/>
            <person name="Poon T.W."/>
            <person name="Priest M."/>
            <person name="Roberts A."/>
            <person name="Saif S."/>
            <person name="Shea T."/>
            <person name="Sisk P."/>
            <person name="Sykes S."/>
            <person name="Wortman J."/>
            <person name="Nusbaum C."/>
            <person name="Birren B."/>
        </authorList>
    </citation>
    <scope>NUCLEOTIDE SEQUENCE [LARGE SCALE GENOMIC DNA]</scope>
    <source>
        <strain evidence="1 2">ATCC 49903</strain>
    </source>
</reference>
<dbReference type="PATRIC" id="fig|1140003.3.peg.1820"/>
<dbReference type="RefSeq" id="WP_016186321.1">
    <property type="nucleotide sequence ID" value="NZ_ASWO01000007.1"/>
</dbReference>